<name>A0A0H2S4C7_9AGAM</name>
<reference evidence="2 3" key="1">
    <citation type="submission" date="2015-04" db="EMBL/GenBank/DDBJ databases">
        <title>Complete genome sequence of Schizopora paradoxa KUC8140, a cosmopolitan wood degrader in East Asia.</title>
        <authorList>
            <consortium name="DOE Joint Genome Institute"/>
            <person name="Min B."/>
            <person name="Park H."/>
            <person name="Jang Y."/>
            <person name="Kim J.-J."/>
            <person name="Kim K.H."/>
            <person name="Pangilinan J."/>
            <person name="Lipzen A."/>
            <person name="Riley R."/>
            <person name="Grigoriev I.V."/>
            <person name="Spatafora J.W."/>
            <person name="Choi I.-G."/>
        </authorList>
    </citation>
    <scope>NUCLEOTIDE SEQUENCE [LARGE SCALE GENOMIC DNA]</scope>
    <source>
        <strain evidence="2 3">KUC8140</strain>
    </source>
</reference>
<keyword evidence="1" id="KW-0472">Membrane</keyword>
<evidence type="ECO:0000313" key="3">
    <source>
        <dbReference type="Proteomes" id="UP000053477"/>
    </source>
</evidence>
<dbReference type="EMBL" id="KQ085915">
    <property type="protein sequence ID" value="KLO16538.1"/>
    <property type="molecule type" value="Genomic_DNA"/>
</dbReference>
<gene>
    <name evidence="2" type="ORF">SCHPADRAFT_211966</name>
</gene>
<dbReference type="AlphaFoldDB" id="A0A0H2S4C7"/>
<feature type="transmembrane region" description="Helical" evidence="1">
    <location>
        <begin position="110"/>
        <end position="129"/>
    </location>
</feature>
<organism evidence="2 3">
    <name type="scientific">Schizopora paradoxa</name>
    <dbReference type="NCBI Taxonomy" id="27342"/>
    <lineage>
        <taxon>Eukaryota</taxon>
        <taxon>Fungi</taxon>
        <taxon>Dikarya</taxon>
        <taxon>Basidiomycota</taxon>
        <taxon>Agaricomycotina</taxon>
        <taxon>Agaricomycetes</taxon>
        <taxon>Hymenochaetales</taxon>
        <taxon>Schizoporaceae</taxon>
        <taxon>Schizopora</taxon>
    </lineage>
</organism>
<sequence>MLYGWLRMMASVCPPLPLLQSSPQQCIDRSLMMRVGPDPGTSFGTRTVDAQYKRAIGSGGRGLENIMNCDGDECTPHPREPSFVFLLVRFPWDNYYFVCRRLCIQLHLPFLLSLLMTACFMKFFSLSSFF</sequence>
<evidence type="ECO:0000256" key="1">
    <source>
        <dbReference type="SAM" id="Phobius"/>
    </source>
</evidence>
<keyword evidence="1" id="KW-0812">Transmembrane</keyword>
<protein>
    <submittedName>
        <fullName evidence="2">Uncharacterized protein</fullName>
    </submittedName>
</protein>
<dbReference type="InParanoid" id="A0A0H2S4C7"/>
<evidence type="ECO:0000313" key="2">
    <source>
        <dbReference type="EMBL" id="KLO16538.1"/>
    </source>
</evidence>
<accession>A0A0H2S4C7</accession>
<keyword evidence="1" id="KW-1133">Transmembrane helix</keyword>
<dbReference type="Proteomes" id="UP000053477">
    <property type="component" value="Unassembled WGS sequence"/>
</dbReference>
<proteinExistence type="predicted"/>
<keyword evidence="3" id="KW-1185">Reference proteome</keyword>